<reference evidence="1" key="1">
    <citation type="journal article" date="2020" name="mSystems">
        <title>Genome- and Community-Level Interaction Insights into Carbon Utilization and Element Cycling Functions of Hydrothermarchaeota in Hydrothermal Sediment.</title>
        <authorList>
            <person name="Zhou Z."/>
            <person name="Liu Y."/>
            <person name="Xu W."/>
            <person name="Pan J."/>
            <person name="Luo Z.H."/>
            <person name="Li M."/>
        </authorList>
    </citation>
    <scope>NUCLEOTIDE SEQUENCE [LARGE SCALE GENOMIC DNA]</scope>
    <source>
        <strain evidence="1">HyVt-185</strain>
    </source>
</reference>
<feature type="non-terminal residue" evidence="1">
    <location>
        <position position="1"/>
    </location>
</feature>
<protein>
    <recommendedName>
        <fullName evidence="2">PD-(D/E)XK endonuclease-like domain-containing protein</fullName>
    </recommendedName>
</protein>
<dbReference type="AlphaFoldDB" id="A0A7C1B2Z5"/>
<evidence type="ECO:0000313" key="1">
    <source>
        <dbReference type="EMBL" id="HDM35739.1"/>
    </source>
</evidence>
<dbReference type="GO" id="GO:0036297">
    <property type="term" value="P:interstrand cross-link repair"/>
    <property type="evidence" value="ECO:0007669"/>
    <property type="project" value="TreeGrafter"/>
</dbReference>
<name>A0A7C1B2Z5_9EURY</name>
<dbReference type="GO" id="GO:0045145">
    <property type="term" value="F:single-stranded DNA 5'-3' DNA exonuclease activity"/>
    <property type="evidence" value="ECO:0007669"/>
    <property type="project" value="InterPro"/>
</dbReference>
<gene>
    <name evidence="1" type="ORF">ENG09_00600</name>
</gene>
<sequence length="66" mass="8305">ELRYIHQDTKELVYREEYKFDSEFFDQKMKWALDYWLGRRDPVPVGERNKWKCNFCNYQTYCPVVE</sequence>
<dbReference type="InterPro" id="IPR019190">
    <property type="entry name" value="EXOV"/>
</dbReference>
<dbReference type="PANTHER" id="PTHR14464">
    <property type="entry name" value="EXONUCLEASE V"/>
    <property type="match status" value="1"/>
</dbReference>
<dbReference type="EMBL" id="DQZR01000024">
    <property type="protein sequence ID" value="HDM35739.1"/>
    <property type="molecule type" value="Genomic_DNA"/>
</dbReference>
<dbReference type="PANTHER" id="PTHR14464:SF4">
    <property type="entry name" value="EXONUCLEASE V"/>
    <property type="match status" value="1"/>
</dbReference>
<proteinExistence type="predicted"/>
<dbReference type="Pfam" id="PF09810">
    <property type="entry name" value="Exo5"/>
    <property type="match status" value="1"/>
</dbReference>
<dbReference type="InterPro" id="IPR011604">
    <property type="entry name" value="PDDEXK-like_dom_sf"/>
</dbReference>
<accession>A0A7C1B2Z5</accession>
<evidence type="ECO:0008006" key="2">
    <source>
        <dbReference type="Google" id="ProtNLM"/>
    </source>
</evidence>
<dbReference type="Gene3D" id="3.90.320.10">
    <property type="match status" value="1"/>
</dbReference>
<organism evidence="1">
    <name type="scientific">Candidatus Syntropharchaeum butanivorans</name>
    <dbReference type="NCBI Taxonomy" id="1839936"/>
    <lineage>
        <taxon>Archaea</taxon>
        <taxon>Methanobacteriati</taxon>
        <taxon>Methanobacteriota</taxon>
        <taxon>Stenosarchaea group</taxon>
        <taxon>Methanomicrobia</taxon>
        <taxon>Methanosarcinales</taxon>
        <taxon>ANME-2 cluster</taxon>
        <taxon>Candidatus Syntropharchaeum</taxon>
    </lineage>
</organism>
<dbReference type="Proteomes" id="UP000885863">
    <property type="component" value="Unassembled WGS sequence"/>
</dbReference>
<comment type="caution">
    <text evidence="1">The sequence shown here is derived from an EMBL/GenBank/DDBJ whole genome shotgun (WGS) entry which is preliminary data.</text>
</comment>